<dbReference type="AlphaFoldDB" id="A0A1V3XC77"/>
<protein>
    <submittedName>
        <fullName evidence="3">Uncharacterized protein</fullName>
    </submittedName>
</protein>
<feature type="compositionally biased region" description="Polar residues" evidence="1">
    <location>
        <begin position="10"/>
        <end position="22"/>
    </location>
</feature>
<gene>
    <name evidence="3" type="ORF">BZL29_3314</name>
    <name evidence="2" type="ORF">BZL30_8155</name>
</gene>
<name>A0A1V3XC77_MYCKA</name>
<reference evidence="4 5" key="1">
    <citation type="submission" date="2017-02" db="EMBL/GenBank/DDBJ databases">
        <title>Complete genome sequences of Mycobacterium kansasii strains isolated from rhesus macaques.</title>
        <authorList>
            <person name="Panda A."/>
            <person name="Nagaraj S."/>
            <person name="Zhao X."/>
            <person name="Tettelin H."/>
            <person name="Detolla L.J."/>
        </authorList>
    </citation>
    <scope>NUCLEOTIDE SEQUENCE [LARGE SCALE GENOMIC DNA]</scope>
    <source>
        <strain evidence="3 4">11-3469</strain>
        <strain evidence="2 5">11-3813</strain>
    </source>
</reference>
<dbReference type="EMBL" id="MVBN01000003">
    <property type="protein sequence ID" value="OOK76805.1"/>
    <property type="molecule type" value="Genomic_DNA"/>
</dbReference>
<evidence type="ECO:0000256" key="1">
    <source>
        <dbReference type="SAM" id="MobiDB-lite"/>
    </source>
</evidence>
<evidence type="ECO:0000313" key="2">
    <source>
        <dbReference type="EMBL" id="OOK66458.1"/>
    </source>
</evidence>
<dbReference type="Proteomes" id="UP000188532">
    <property type="component" value="Unassembled WGS sequence"/>
</dbReference>
<sequence length="55" mass="5851">MFSDHASSPVDPQTASRSSTATAIPRDPGYLRSRRQICSTIARSRSSPSSVGRSA</sequence>
<feature type="region of interest" description="Disordered" evidence="1">
    <location>
        <begin position="1"/>
        <end position="33"/>
    </location>
</feature>
<evidence type="ECO:0000313" key="3">
    <source>
        <dbReference type="EMBL" id="OOK76805.1"/>
    </source>
</evidence>
<evidence type="ECO:0000313" key="4">
    <source>
        <dbReference type="Proteomes" id="UP000188532"/>
    </source>
</evidence>
<dbReference type="Proteomes" id="UP000189229">
    <property type="component" value="Unassembled WGS sequence"/>
</dbReference>
<organism evidence="3 4">
    <name type="scientific">Mycobacterium kansasii</name>
    <dbReference type="NCBI Taxonomy" id="1768"/>
    <lineage>
        <taxon>Bacteria</taxon>
        <taxon>Bacillati</taxon>
        <taxon>Actinomycetota</taxon>
        <taxon>Actinomycetes</taxon>
        <taxon>Mycobacteriales</taxon>
        <taxon>Mycobacteriaceae</taxon>
        <taxon>Mycobacterium</taxon>
    </lineage>
</organism>
<proteinExistence type="predicted"/>
<comment type="caution">
    <text evidence="3">The sequence shown here is derived from an EMBL/GenBank/DDBJ whole genome shotgun (WGS) entry which is preliminary data.</text>
</comment>
<evidence type="ECO:0000313" key="5">
    <source>
        <dbReference type="Proteomes" id="UP000189229"/>
    </source>
</evidence>
<accession>A0A1V3XC77</accession>
<dbReference type="EMBL" id="MVBM01000009">
    <property type="protein sequence ID" value="OOK66458.1"/>
    <property type="molecule type" value="Genomic_DNA"/>
</dbReference>